<dbReference type="PIRSF" id="PIRSF006173">
    <property type="entry name" value="UCP006173"/>
    <property type="match status" value="1"/>
</dbReference>
<sequence>MTGPWWHKPLDALNAQEWEALCDGCGLCCLNKMEDIDTGEVYFSRVACSLLDIEAAQCGDYPNRAQKVPDCLNLAEIAREDFRWLPPTCAYRLRHENKPLPKWHYLESGDRQTLHRCGRSVCHFALSEREGYAIDDYLMFRLEDALGNGECE</sequence>
<dbReference type="NCBIfam" id="NF003507">
    <property type="entry name" value="PRK05170.2-5"/>
    <property type="match status" value="1"/>
</dbReference>
<proteinExistence type="predicted"/>
<dbReference type="EMBL" id="UHIA01000004">
    <property type="protein sequence ID" value="SUO96603.1"/>
    <property type="molecule type" value="Genomic_DNA"/>
</dbReference>
<dbReference type="RefSeq" id="WP_245888049.1">
    <property type="nucleotide sequence ID" value="NZ_UHIA01000004.1"/>
</dbReference>
<dbReference type="PANTHER" id="PTHR37421">
    <property type="entry name" value="UPF0260 PROTEIN YCGN"/>
    <property type="match status" value="1"/>
</dbReference>
<dbReference type="InterPro" id="IPR005358">
    <property type="entry name" value="Puta_zinc/iron-chelating_dom"/>
</dbReference>
<evidence type="ECO:0000313" key="1">
    <source>
        <dbReference type="EMBL" id="SUO96603.1"/>
    </source>
</evidence>
<dbReference type="Pfam" id="PF03692">
    <property type="entry name" value="CxxCxxCC"/>
    <property type="match status" value="1"/>
</dbReference>
<gene>
    <name evidence="1" type="ORF">NCTC10717_01073</name>
</gene>
<dbReference type="AlphaFoldDB" id="A0A380MXH5"/>
<evidence type="ECO:0000313" key="2">
    <source>
        <dbReference type="Proteomes" id="UP000254575"/>
    </source>
</evidence>
<keyword evidence="2" id="KW-1185">Reference proteome</keyword>
<dbReference type="NCBIfam" id="NF003501">
    <property type="entry name" value="PRK05170.1-5"/>
    <property type="match status" value="1"/>
</dbReference>
<protein>
    <submittedName>
        <fullName evidence="1">Uncharacterized conserved protein</fullName>
    </submittedName>
</protein>
<organism evidence="1 2">
    <name type="scientific">Suttonella indologenes</name>
    <dbReference type="NCBI Taxonomy" id="13276"/>
    <lineage>
        <taxon>Bacteria</taxon>
        <taxon>Pseudomonadati</taxon>
        <taxon>Pseudomonadota</taxon>
        <taxon>Gammaproteobacteria</taxon>
        <taxon>Cardiobacteriales</taxon>
        <taxon>Cardiobacteriaceae</taxon>
        <taxon>Suttonella</taxon>
    </lineage>
</organism>
<name>A0A380MXH5_9GAMM</name>
<dbReference type="InterPro" id="IPR008228">
    <property type="entry name" value="UCP006173"/>
</dbReference>
<reference evidence="1 2" key="1">
    <citation type="submission" date="2018-06" db="EMBL/GenBank/DDBJ databases">
        <authorList>
            <consortium name="Pathogen Informatics"/>
            <person name="Doyle S."/>
        </authorList>
    </citation>
    <scope>NUCLEOTIDE SEQUENCE [LARGE SCALE GENOMIC DNA]</scope>
    <source>
        <strain evidence="1 2">NCTC10717</strain>
    </source>
</reference>
<dbReference type="Proteomes" id="UP000254575">
    <property type="component" value="Unassembled WGS sequence"/>
</dbReference>
<dbReference type="PANTHER" id="PTHR37421:SF1">
    <property type="entry name" value="UPF0260 PROTEIN YCGN"/>
    <property type="match status" value="1"/>
</dbReference>
<accession>A0A380MXH5</accession>